<comment type="caution">
    <text evidence="7">The sequence shown here is derived from an EMBL/GenBank/DDBJ whole genome shotgun (WGS) entry which is preliminary data.</text>
</comment>
<dbReference type="SUPFAM" id="SSF48576">
    <property type="entry name" value="Terpenoid synthases"/>
    <property type="match status" value="2"/>
</dbReference>
<dbReference type="PROSITE" id="PS00444">
    <property type="entry name" value="POLYPRENYL_SYNTHASE_2"/>
    <property type="match status" value="1"/>
</dbReference>
<dbReference type="CDD" id="cd00385">
    <property type="entry name" value="Isoprenoid_Biosyn_C1"/>
    <property type="match status" value="1"/>
</dbReference>
<evidence type="ECO:0000256" key="4">
    <source>
        <dbReference type="ARBA" id="ARBA00022723"/>
    </source>
</evidence>
<dbReference type="SFLD" id="SFLDS00005">
    <property type="entry name" value="Isoprenoid_Synthase_Type_I"/>
    <property type="match status" value="1"/>
</dbReference>
<dbReference type="EMBL" id="JBEVCJ010000003">
    <property type="protein sequence ID" value="MET1254330.1"/>
    <property type="molecule type" value="Genomic_DNA"/>
</dbReference>
<dbReference type="RefSeq" id="WP_353873887.1">
    <property type="nucleotide sequence ID" value="NZ_JBEVCJ010000003.1"/>
</dbReference>
<dbReference type="Gene3D" id="1.10.600.10">
    <property type="entry name" value="Farnesyl Diphosphate Synthase"/>
    <property type="match status" value="1"/>
</dbReference>
<comment type="similarity">
    <text evidence="2">Belongs to the FPP/GGPP synthase family.</text>
</comment>
<sequence length="862" mass="99918">MKNHSRFNQKSTQFDRFENLTSDYIDTCVYSKAEKRAKWYLTELQQVIAKGEYLDRLRKDYVQWAKHYTKQETVGLSTLEAKFETSIQLTSQQFVKSATDFEYNTQPHTASLQLSKSSKKSDSSTKIDSWTFLEKLIAERKLNRYLHKSIAYIFMRDLGQSLNHRKTRKDIAVTVKQISRWIRTNVNSHQRDKTDEIDTEFNQYWLLKKAKQYGVEDTCFWLINKLSKIQNNLPQGIDATHAMRKLVKIIAGVVLHQLLAMPADLNRTDRRRKLAQAIKLGYSYGLTYPFIDDLQDSATALSQQEKQQFNQAIRQSLIQGKVVTCPPFRAENQAAMRFVYQSLSEAFETIKTCLSAMQAKQFFEQAYIFFEAQDIDRQRSLNQSTYSLDELFLPVILKSAGCRLIAKEIVSCQVDENFNYHTFCFGIYNQFNDDIKDIFDDLAQGNLTPYTYYYRQVEETNTITQSSQSLTNPYLFYWAVVYYLIYHVYQNQPQAKQLLLERSINAHKSLLNALGNSPYQRLSEKLLVTDNIEFNGVINQLVRSPNDVAWFDKLISREVARFFTQSNQQKVAFRQKYQTIKNTVDKIIPLTRHAKLENSQLEQGCNYSLRAGGKRMRSVLAYMMCVEEYGFAQSDCVAVLQMLEYMHTASIIFDDKPSQDNADFRRGQPSLHHHYQSEAFAELSGVYLMMRAVEVQSQMDKFDAALVLKSLSYAASITQAICEGQWLDLQSDCYQTDVQHLTLISELKTALAIEASLVIPAILAGENDINRQYLKQFAYHLGLAFQIKDDLLDFQGCSEQLGKPVNQDNQIQKASFVTCLGENGALQKLYHHHQQASELLVHFKVIRPFMRQLTDFVIYRDR</sequence>
<evidence type="ECO:0000256" key="6">
    <source>
        <dbReference type="ARBA" id="ARBA00023229"/>
    </source>
</evidence>
<dbReference type="InterPro" id="IPR033749">
    <property type="entry name" value="Polyprenyl_synt_CS"/>
</dbReference>
<evidence type="ECO:0000256" key="3">
    <source>
        <dbReference type="ARBA" id="ARBA00022679"/>
    </source>
</evidence>
<dbReference type="Proteomes" id="UP001548189">
    <property type="component" value="Unassembled WGS sequence"/>
</dbReference>
<accession>A0ABV2BQW7</accession>
<dbReference type="PROSITE" id="PS00723">
    <property type="entry name" value="POLYPRENYL_SYNTHASE_1"/>
    <property type="match status" value="1"/>
</dbReference>
<dbReference type="PANTHER" id="PTHR43281:SF1">
    <property type="entry name" value="FARNESYL DIPHOSPHATE SYNTHASE"/>
    <property type="match status" value="1"/>
</dbReference>
<dbReference type="InterPro" id="IPR000092">
    <property type="entry name" value="Polyprenyl_synt"/>
</dbReference>
<evidence type="ECO:0000256" key="5">
    <source>
        <dbReference type="ARBA" id="ARBA00022842"/>
    </source>
</evidence>
<comment type="cofactor">
    <cofactor evidence="1">
        <name>Mg(2+)</name>
        <dbReference type="ChEBI" id="CHEBI:18420"/>
    </cofactor>
</comment>
<evidence type="ECO:0000256" key="1">
    <source>
        <dbReference type="ARBA" id="ARBA00001946"/>
    </source>
</evidence>
<keyword evidence="5" id="KW-0460">Magnesium</keyword>
<dbReference type="PANTHER" id="PTHR43281">
    <property type="entry name" value="FARNESYL DIPHOSPHATE SYNTHASE"/>
    <property type="match status" value="1"/>
</dbReference>
<proteinExistence type="inferred from homology"/>
<dbReference type="InterPro" id="IPR008949">
    <property type="entry name" value="Isoprenoid_synthase_dom_sf"/>
</dbReference>
<gene>
    <name evidence="7" type="ORF">ABVT43_04230</name>
</gene>
<protein>
    <submittedName>
        <fullName evidence="7">Polyprenyl synthetase family protein</fullName>
    </submittedName>
</protein>
<evidence type="ECO:0000313" key="7">
    <source>
        <dbReference type="EMBL" id="MET1254330.1"/>
    </source>
</evidence>
<keyword evidence="3" id="KW-0808">Transferase</keyword>
<keyword evidence="4" id="KW-0479">Metal-binding</keyword>
<evidence type="ECO:0000313" key="8">
    <source>
        <dbReference type="Proteomes" id="UP001548189"/>
    </source>
</evidence>
<keyword evidence="6" id="KW-0414">Isoprene biosynthesis</keyword>
<keyword evidence="8" id="KW-1185">Reference proteome</keyword>
<evidence type="ECO:0000256" key="2">
    <source>
        <dbReference type="ARBA" id="ARBA00006706"/>
    </source>
</evidence>
<name>A0ABV2BQW7_9GAMM</name>
<dbReference type="CDD" id="cd00685">
    <property type="entry name" value="Trans_IPPS_HT"/>
    <property type="match status" value="1"/>
</dbReference>
<reference evidence="7 8" key="1">
    <citation type="submission" date="2024-06" db="EMBL/GenBank/DDBJ databases">
        <authorList>
            <person name="Li F."/>
        </authorList>
    </citation>
    <scope>NUCLEOTIDE SEQUENCE [LARGE SCALE GENOMIC DNA]</scope>
    <source>
        <strain evidence="7 8">GXAS 311</strain>
    </source>
</reference>
<organism evidence="7 8">
    <name type="scientific">Aliikangiella maris</name>
    <dbReference type="NCBI Taxonomy" id="3162458"/>
    <lineage>
        <taxon>Bacteria</taxon>
        <taxon>Pseudomonadati</taxon>
        <taxon>Pseudomonadota</taxon>
        <taxon>Gammaproteobacteria</taxon>
        <taxon>Oceanospirillales</taxon>
        <taxon>Pleioneaceae</taxon>
        <taxon>Aliikangiella</taxon>
    </lineage>
</organism>
<dbReference type="Pfam" id="PF00348">
    <property type="entry name" value="polyprenyl_synt"/>
    <property type="match status" value="1"/>
</dbReference>